<organism evidence="1 2">
    <name type="scientific">Salinibacter ruber</name>
    <dbReference type="NCBI Taxonomy" id="146919"/>
    <lineage>
        <taxon>Bacteria</taxon>
        <taxon>Pseudomonadati</taxon>
        <taxon>Rhodothermota</taxon>
        <taxon>Rhodothermia</taxon>
        <taxon>Rhodothermales</taxon>
        <taxon>Salinibacteraceae</taxon>
        <taxon>Salinibacter</taxon>
    </lineage>
</organism>
<comment type="caution">
    <text evidence="1">The sequence shown here is derived from an EMBL/GenBank/DDBJ whole genome shotgun (WGS) entry which is preliminary data.</text>
</comment>
<gene>
    <name evidence="1" type="ORF">GGP61_001372</name>
</gene>
<sequence length="65" mass="7251">MTTAEADCKNEKIARHVEAILDDHVLVESTSRDKNAVEFTVPTSADYQRVIESPQLQGLPISWVP</sequence>
<evidence type="ECO:0000313" key="2">
    <source>
        <dbReference type="Proteomes" id="UP001155057"/>
    </source>
</evidence>
<dbReference type="AlphaFoldDB" id="A0A9X2TJG8"/>
<reference evidence="1" key="1">
    <citation type="submission" date="2022-08" db="EMBL/GenBank/DDBJ databases">
        <title>Genomic Encyclopedia of Type Strains, Phase V (KMG-V): Genome sequencing to study the core and pangenomes of soil and plant-associated prokaryotes.</title>
        <authorList>
            <person name="Whitman W."/>
        </authorList>
    </citation>
    <scope>NUCLEOTIDE SEQUENCE</scope>
    <source>
        <strain evidence="1">SP3049</strain>
    </source>
</reference>
<protein>
    <submittedName>
        <fullName evidence="1">Uncharacterized protein</fullName>
    </submittedName>
</protein>
<accession>A0A9X2TJG8</accession>
<evidence type="ECO:0000313" key="1">
    <source>
        <dbReference type="EMBL" id="MCS3709768.1"/>
    </source>
</evidence>
<proteinExistence type="predicted"/>
<dbReference type="EMBL" id="JANUAE010000004">
    <property type="protein sequence ID" value="MCS3709768.1"/>
    <property type="molecule type" value="Genomic_DNA"/>
</dbReference>
<name>A0A9X2TJG8_9BACT</name>
<dbReference type="Proteomes" id="UP001155057">
    <property type="component" value="Unassembled WGS sequence"/>
</dbReference>
<dbReference type="RefSeq" id="WP_259123604.1">
    <property type="nucleotide sequence ID" value="NZ_JANTZO010000005.1"/>
</dbReference>